<reference evidence="1 2" key="1">
    <citation type="journal article" date="2019" name="Nat. Ecol. Evol.">
        <title>Megaphylogeny resolves global patterns of mushroom evolution.</title>
        <authorList>
            <person name="Varga T."/>
            <person name="Krizsan K."/>
            <person name="Foldi C."/>
            <person name="Dima B."/>
            <person name="Sanchez-Garcia M."/>
            <person name="Sanchez-Ramirez S."/>
            <person name="Szollosi G.J."/>
            <person name="Szarkandi J.G."/>
            <person name="Papp V."/>
            <person name="Albert L."/>
            <person name="Andreopoulos W."/>
            <person name="Angelini C."/>
            <person name="Antonin V."/>
            <person name="Barry K.W."/>
            <person name="Bougher N.L."/>
            <person name="Buchanan P."/>
            <person name="Buyck B."/>
            <person name="Bense V."/>
            <person name="Catcheside P."/>
            <person name="Chovatia M."/>
            <person name="Cooper J."/>
            <person name="Damon W."/>
            <person name="Desjardin D."/>
            <person name="Finy P."/>
            <person name="Geml J."/>
            <person name="Haridas S."/>
            <person name="Hughes K."/>
            <person name="Justo A."/>
            <person name="Karasinski D."/>
            <person name="Kautmanova I."/>
            <person name="Kiss B."/>
            <person name="Kocsube S."/>
            <person name="Kotiranta H."/>
            <person name="LaButti K.M."/>
            <person name="Lechner B.E."/>
            <person name="Liimatainen K."/>
            <person name="Lipzen A."/>
            <person name="Lukacs Z."/>
            <person name="Mihaltcheva S."/>
            <person name="Morgado L.N."/>
            <person name="Niskanen T."/>
            <person name="Noordeloos M.E."/>
            <person name="Ohm R.A."/>
            <person name="Ortiz-Santana B."/>
            <person name="Ovrebo C."/>
            <person name="Racz N."/>
            <person name="Riley R."/>
            <person name="Savchenko A."/>
            <person name="Shiryaev A."/>
            <person name="Soop K."/>
            <person name="Spirin V."/>
            <person name="Szebenyi C."/>
            <person name="Tomsovsky M."/>
            <person name="Tulloss R.E."/>
            <person name="Uehling J."/>
            <person name="Grigoriev I.V."/>
            <person name="Vagvolgyi C."/>
            <person name="Papp T."/>
            <person name="Martin F.M."/>
            <person name="Miettinen O."/>
            <person name="Hibbett D.S."/>
            <person name="Nagy L.G."/>
        </authorList>
    </citation>
    <scope>NUCLEOTIDE SEQUENCE [LARGE SCALE GENOMIC DNA]</scope>
    <source>
        <strain evidence="1 2">CBS 166.37</strain>
    </source>
</reference>
<protein>
    <submittedName>
        <fullName evidence="1">Uncharacterized protein</fullName>
    </submittedName>
</protein>
<evidence type="ECO:0000313" key="1">
    <source>
        <dbReference type="EMBL" id="TFK43818.1"/>
    </source>
</evidence>
<accession>A0A5C3MIR7</accession>
<keyword evidence="2" id="KW-1185">Reference proteome</keyword>
<name>A0A5C3MIR7_9AGAR</name>
<sequence length="152" mass="17463">MRSDCQQHAENVLGIVEKSRKQHGRDPGAVISALSLRMRMLLAPYFNRALDMSTVQARMDIEQILKGNERGIRVEQWLKFPIDHRSCDSFRIPRYELLTSVRTDYPFFEFSEDSIQVLFAWSNCFSGETRRKYSSDYACMNVADGQAAAAEA</sequence>
<organism evidence="1 2">
    <name type="scientific">Crucibulum laeve</name>
    <dbReference type="NCBI Taxonomy" id="68775"/>
    <lineage>
        <taxon>Eukaryota</taxon>
        <taxon>Fungi</taxon>
        <taxon>Dikarya</taxon>
        <taxon>Basidiomycota</taxon>
        <taxon>Agaricomycotina</taxon>
        <taxon>Agaricomycetes</taxon>
        <taxon>Agaricomycetidae</taxon>
        <taxon>Agaricales</taxon>
        <taxon>Agaricineae</taxon>
        <taxon>Nidulariaceae</taxon>
        <taxon>Crucibulum</taxon>
    </lineage>
</organism>
<dbReference type="EMBL" id="ML213591">
    <property type="protein sequence ID" value="TFK43818.1"/>
    <property type="molecule type" value="Genomic_DNA"/>
</dbReference>
<gene>
    <name evidence="1" type="ORF">BDQ12DRAFT_662394</name>
</gene>
<dbReference type="Proteomes" id="UP000308652">
    <property type="component" value="Unassembled WGS sequence"/>
</dbReference>
<evidence type="ECO:0000313" key="2">
    <source>
        <dbReference type="Proteomes" id="UP000308652"/>
    </source>
</evidence>
<dbReference type="AlphaFoldDB" id="A0A5C3MIR7"/>
<proteinExistence type="predicted"/>